<evidence type="ECO:0000256" key="1">
    <source>
        <dbReference type="SAM" id="MobiDB-lite"/>
    </source>
</evidence>
<evidence type="ECO:0000256" key="2">
    <source>
        <dbReference type="SAM" id="Phobius"/>
    </source>
</evidence>
<name>A0A2N5S8S1_9BASI</name>
<feature type="compositionally biased region" description="Polar residues" evidence="1">
    <location>
        <begin position="66"/>
        <end position="112"/>
    </location>
</feature>
<protein>
    <submittedName>
        <fullName evidence="3">Uncharacterized protein</fullName>
    </submittedName>
</protein>
<dbReference type="AlphaFoldDB" id="A0A2N5S8S1"/>
<comment type="caution">
    <text evidence="3">The sequence shown here is derived from an EMBL/GenBank/DDBJ whole genome shotgun (WGS) entry which is preliminary data.</text>
</comment>
<feature type="transmembrane region" description="Helical" evidence="2">
    <location>
        <begin position="295"/>
        <end position="314"/>
    </location>
</feature>
<reference evidence="3 4" key="1">
    <citation type="submission" date="2017-11" db="EMBL/GenBank/DDBJ databases">
        <title>De novo assembly and phasing of dikaryotic genomes from two isolates of Puccinia coronata f. sp. avenae, the causal agent of oat crown rust.</title>
        <authorList>
            <person name="Miller M.E."/>
            <person name="Zhang Y."/>
            <person name="Omidvar V."/>
            <person name="Sperschneider J."/>
            <person name="Schwessinger B."/>
            <person name="Raley C."/>
            <person name="Palmer J.M."/>
            <person name="Garnica D."/>
            <person name="Upadhyaya N."/>
            <person name="Rathjen J."/>
            <person name="Taylor J.M."/>
            <person name="Park R.F."/>
            <person name="Dodds P.N."/>
            <person name="Hirsch C.D."/>
            <person name="Kianian S.F."/>
            <person name="Figueroa M."/>
        </authorList>
    </citation>
    <scope>NUCLEOTIDE SEQUENCE [LARGE SCALE GENOMIC DNA]</scope>
    <source>
        <strain evidence="3">12SD80</strain>
    </source>
</reference>
<feature type="compositionally biased region" description="Acidic residues" evidence="1">
    <location>
        <begin position="42"/>
        <end position="52"/>
    </location>
</feature>
<keyword evidence="2" id="KW-1133">Transmembrane helix</keyword>
<sequence>MDARAHVMACNDVEQDDGDSDKDGVKITNPNEGPNVKVLSQDSEDADQPVEDNLDKELPPPLLFSDNISKQPASPTCQSPQSSFSAYAAQPSGSKTCSHQAIAANSQKTSAQPPRGSKPAKSNLHNWKPTSVWKTPNIGPELLTLLGDNPGTLGHQLALHLTQLGYVVIATVSSPNMVAGLELEGIGWRKALVLNPLAPQTSTFTRTLAASMSPRFPLSASAETFTHTIHQLPLIGLINCLPVLLPDDLRPVKALAVDQHLIACIHAIAGVILEVIKVVLPMIWNSIEKFGEEDILILTLFLTKNTSLALPYLGTMMGRYAKLR</sequence>
<keyword evidence="2" id="KW-0812">Transmembrane</keyword>
<keyword evidence="2" id="KW-0472">Membrane</keyword>
<organism evidence="3 4">
    <name type="scientific">Puccinia coronata f. sp. avenae</name>
    <dbReference type="NCBI Taxonomy" id="200324"/>
    <lineage>
        <taxon>Eukaryota</taxon>
        <taxon>Fungi</taxon>
        <taxon>Dikarya</taxon>
        <taxon>Basidiomycota</taxon>
        <taxon>Pucciniomycotina</taxon>
        <taxon>Pucciniomycetes</taxon>
        <taxon>Pucciniales</taxon>
        <taxon>Pucciniaceae</taxon>
        <taxon>Puccinia</taxon>
    </lineage>
</organism>
<accession>A0A2N5S8S1</accession>
<feature type="transmembrane region" description="Helical" evidence="2">
    <location>
        <begin position="260"/>
        <end position="283"/>
    </location>
</feature>
<evidence type="ECO:0000313" key="4">
    <source>
        <dbReference type="Proteomes" id="UP000235392"/>
    </source>
</evidence>
<proteinExistence type="predicted"/>
<dbReference type="Proteomes" id="UP000235392">
    <property type="component" value="Unassembled WGS sequence"/>
</dbReference>
<evidence type="ECO:0000313" key="3">
    <source>
        <dbReference type="EMBL" id="PLW09635.1"/>
    </source>
</evidence>
<feature type="region of interest" description="Disordered" evidence="1">
    <location>
        <begin position="1"/>
        <end position="131"/>
    </location>
</feature>
<gene>
    <name evidence="3" type="ORF">PCASD_22557</name>
</gene>
<dbReference type="EMBL" id="PGCI01000999">
    <property type="protein sequence ID" value="PLW09635.1"/>
    <property type="molecule type" value="Genomic_DNA"/>
</dbReference>